<sequence>MTKPSTLIIRGGTIVDGTGHTAFTGDIKIVDGKIDQVGVVTGTADQEIDAKGLLVTPGFVDIHTHYDGQVTWSNQVASSSQLGVTTVVMGNCGIGFAPCNPEHRDIMMRLMEGVEDIPGAVLQEGLPWNWSSFPEYLDALDARSYDIDIATQIGHAPLRIHVMGDRGAAREPARDEDIETMARIAAEAVEAGALGFSTSRTILHKSSDGMHTPTLGAAEKELAGIAMGLKKIGKGTLQLVTDFDDVDAEFAMLRRIVEQSGRPLSLTLLQHEHLPDRWRRVMAHMHDATDAGLKMKAQCGARPVALIFSFALTLCPFSQLPSYEALKDLPHEARMTKLRDPEVRAAILAEEHHEEMYKRRVANFENLYKLGDPPEYEPKPEDSLAALASRAGVSAAEYAYDYLLENDGKSMLYRPLYNYFEKNLDVLREMLMDRDTVPGLSDGGAHYGFICDASFPTYLLTHWARDRSRGEKIPLELLIKMQTQDTAATVGLNDRGLLKPGYKADINIIDFENLHLHGPTITYDLPAGGRRLGQRADGYRATIVSGVVTYRNGQATGELPGRLIRGAQSL</sequence>
<feature type="domain" description="Amidohydrolase 3" evidence="1">
    <location>
        <begin position="46"/>
        <end position="550"/>
    </location>
</feature>
<dbReference type="SUPFAM" id="SSF51338">
    <property type="entry name" value="Composite domain of metallo-dependent hydrolases"/>
    <property type="match status" value="1"/>
</dbReference>
<comment type="caution">
    <text evidence="2">The sequence shown here is derived from an EMBL/GenBank/DDBJ whole genome shotgun (WGS) entry which is preliminary data.</text>
</comment>
<dbReference type="InterPro" id="IPR032466">
    <property type="entry name" value="Metal_Hydrolase"/>
</dbReference>
<reference evidence="2" key="1">
    <citation type="submission" date="2020-02" db="EMBL/GenBank/DDBJ databases">
        <authorList>
            <person name="Chen W.-M."/>
        </authorList>
    </citation>
    <scope>NUCLEOTIDE SEQUENCE</scope>
    <source>
        <strain evidence="2">NBD-18</strain>
    </source>
</reference>
<dbReference type="SUPFAM" id="SSF51556">
    <property type="entry name" value="Metallo-dependent hydrolases"/>
    <property type="match status" value="1"/>
</dbReference>
<dbReference type="InterPro" id="IPR013108">
    <property type="entry name" value="Amidohydro_3"/>
</dbReference>
<dbReference type="PANTHER" id="PTHR11647">
    <property type="entry name" value="HYDRANTOINASE/DIHYDROPYRIMIDINASE FAMILY MEMBER"/>
    <property type="match status" value="1"/>
</dbReference>
<name>A0A6B2QZN9_9BURK</name>
<dbReference type="InterPro" id="IPR011059">
    <property type="entry name" value="Metal-dep_hydrolase_composite"/>
</dbReference>
<gene>
    <name evidence="2" type="ORF">G3I67_12175</name>
</gene>
<dbReference type="Gene3D" id="2.30.40.10">
    <property type="entry name" value="Urease, subunit C, domain 1"/>
    <property type="match status" value="1"/>
</dbReference>
<dbReference type="RefSeq" id="WP_163655726.1">
    <property type="nucleotide sequence ID" value="NZ_JAAGRN010000008.1"/>
</dbReference>
<evidence type="ECO:0000313" key="2">
    <source>
        <dbReference type="EMBL" id="NDY83986.1"/>
    </source>
</evidence>
<accession>A0A6B2QZN9</accession>
<organism evidence="2">
    <name type="scientific">Sheuella amnicola</name>
    <dbReference type="NCBI Taxonomy" id="2707330"/>
    <lineage>
        <taxon>Bacteria</taxon>
        <taxon>Pseudomonadati</taxon>
        <taxon>Pseudomonadota</taxon>
        <taxon>Betaproteobacteria</taxon>
        <taxon>Burkholderiales</taxon>
        <taxon>Alcaligenaceae</taxon>
        <taxon>Sheuella</taxon>
    </lineage>
</organism>
<proteinExistence type="predicted"/>
<dbReference type="InterPro" id="IPR050378">
    <property type="entry name" value="Metallo-dep_Hydrolases_sf"/>
</dbReference>
<keyword evidence="2" id="KW-0378">Hydrolase</keyword>
<dbReference type="PANTHER" id="PTHR11647:SF1">
    <property type="entry name" value="COLLAPSIN RESPONSE MEDIATOR PROTEIN"/>
    <property type="match status" value="1"/>
</dbReference>
<dbReference type="AlphaFoldDB" id="A0A6B2QZN9"/>
<dbReference type="Gene3D" id="3.20.20.140">
    <property type="entry name" value="Metal-dependent hydrolases"/>
    <property type="match status" value="2"/>
</dbReference>
<dbReference type="EMBL" id="JAAGRN010000008">
    <property type="protein sequence ID" value="NDY83986.1"/>
    <property type="molecule type" value="Genomic_DNA"/>
</dbReference>
<dbReference type="CDD" id="cd01297">
    <property type="entry name" value="D-aminoacylase"/>
    <property type="match status" value="1"/>
</dbReference>
<dbReference type="GO" id="GO:0005829">
    <property type="term" value="C:cytosol"/>
    <property type="evidence" value="ECO:0007669"/>
    <property type="project" value="TreeGrafter"/>
</dbReference>
<dbReference type="Pfam" id="PF07969">
    <property type="entry name" value="Amidohydro_3"/>
    <property type="match status" value="1"/>
</dbReference>
<dbReference type="GO" id="GO:0016812">
    <property type="term" value="F:hydrolase activity, acting on carbon-nitrogen (but not peptide) bonds, in cyclic amides"/>
    <property type="evidence" value="ECO:0007669"/>
    <property type="project" value="TreeGrafter"/>
</dbReference>
<evidence type="ECO:0000259" key="1">
    <source>
        <dbReference type="Pfam" id="PF07969"/>
    </source>
</evidence>
<protein>
    <submittedName>
        <fullName evidence="2">Amidohydrolase family protein</fullName>
    </submittedName>
</protein>